<dbReference type="NCBIfam" id="TIGR00594">
    <property type="entry name" value="polc"/>
    <property type="match status" value="1"/>
</dbReference>
<dbReference type="STRING" id="626523.GCWU000342_01745"/>
<comment type="similarity">
    <text evidence="2">Belongs to the DNA polymerase type-C family. DnaE subfamily.</text>
</comment>
<dbReference type="EMBL" id="ACIP02000004">
    <property type="protein sequence ID" value="EEP27751.1"/>
    <property type="molecule type" value="Genomic_DNA"/>
</dbReference>
<proteinExistence type="inferred from homology"/>
<dbReference type="Gene3D" id="1.10.10.1600">
    <property type="entry name" value="Bacterial DNA polymerase III alpha subunit, thumb domain"/>
    <property type="match status" value="1"/>
</dbReference>
<dbReference type="Pfam" id="PF14579">
    <property type="entry name" value="HHH_6"/>
    <property type="match status" value="1"/>
</dbReference>
<dbReference type="Pfam" id="PF07733">
    <property type="entry name" value="DNA_pol3_alpha"/>
    <property type="match status" value="1"/>
</dbReference>
<dbReference type="GO" id="GO:0008408">
    <property type="term" value="F:3'-5' exonuclease activity"/>
    <property type="evidence" value="ECO:0007669"/>
    <property type="project" value="InterPro"/>
</dbReference>
<evidence type="ECO:0000256" key="5">
    <source>
        <dbReference type="ARBA" id="ARBA00022679"/>
    </source>
</evidence>
<evidence type="ECO:0000256" key="9">
    <source>
        <dbReference type="ARBA" id="ARBA00025611"/>
    </source>
</evidence>
<dbReference type="GO" id="GO:0006260">
    <property type="term" value="P:DNA replication"/>
    <property type="evidence" value="ECO:0007669"/>
    <property type="project" value="UniProtKB-KW"/>
</dbReference>
<dbReference type="Gene3D" id="1.10.150.870">
    <property type="match status" value="1"/>
</dbReference>
<keyword evidence="5 12" id="KW-0808">Transferase</keyword>
<evidence type="ECO:0000259" key="11">
    <source>
        <dbReference type="SMART" id="SM00481"/>
    </source>
</evidence>
<dbReference type="NCBIfam" id="NF004226">
    <property type="entry name" value="PRK05673.1"/>
    <property type="match status" value="1"/>
</dbReference>
<dbReference type="HOGENOM" id="CLU_001600_0_0_9"/>
<keyword evidence="8" id="KW-0239">DNA-directed DNA polymerase</keyword>
<dbReference type="InterPro" id="IPR041931">
    <property type="entry name" value="DNA_pol3_alpha_thumb_dom"/>
</dbReference>
<dbReference type="InterPro" id="IPR040982">
    <property type="entry name" value="DNA_pol3_finger"/>
</dbReference>
<sequence length="1175" mass="132838">MSFVHLHSHTQFSLLDGSNKIRDYVSRVRELGMNAAAITDHGVMYGVIEFYKECHAQGIKPLIGCEVYVATGSRFDRNSGSAGEDRYYHLILIAENNRGYANLIKIVSAGFVDGYYYKPRVDREILERYHEGIICTSACLAGQVQKYLQRGQYEAAKEAALWHENTFGHGNYYLELQDHGQAVDGRVVQELIRLSGETGIPLVATNDCHYTMAEDWEAHDVLLCIQTGKKITDTDRMRYEGGQYYVKSEEEMRKLFPFAPEAIENTQKIADRCQVTIEFGVTKMPHYAVPRGYDAWTYLNKLCYEGLDRRYGDGADALKPQLSYELGVIQKMGYVDYFLIVWDYINYARTHGCTVGPGRGSAAGSLVAYTTGITDIDPIRFQLIFERFLNPERVTMPDIDVDFDYEHRGDVIRYVTEKYGEDAVTQIITFGTLAPRNAIRDVGRVLDLPYGLVDTVAKSVPQELKITIDKALKANPELKKSYDEDEEVHNLIDMARKLEGLPRNSSTHAAGVVIAAKAMDEYVPLARGTDGNVVTQFNMIEVEELGLLKMDFLGLRTLNVIADAVRDARANHPGLDLDINRIPYDDPEVYAMIGRGQCEGVFQLESAGMKSFMKELKPANLDDIIAGIALYRPGPMDFIPRYIKGKKNADAIVYDCPQLKPILESTYGCIVYQEQVMQIVQQLAGYSLGRADLVRRAMSKKHADEMERERHNFIFGNREEGVAGCLANGISEAVASKIYDEMMDFANYAFNKSHAACYAVITYQTAYLKHYYPREFMAALMTTFINQSDKVSQYIAHCREIGIEVLPPDINSGDGRFVADDKGVRYGMYAIKSVGHPVIDAIVAERNARGPFKTLEDFLTRVSDKAVNKRSVENLIKAGACDSLDGNRRQMTYIFPTIMDQVSSEKKHSMAGQMSLFDIAGEEGREDFAFKMPDVEEFDRQQLLAFEKEVLGIYVSGHPLEDDLDLIRKNTSDNTLEFRLDQEKGQAPIQDKKQVVLAGMITSKNVRFTRNNQPMAILNLEDLYGTVELVVFPKAFERVRDFLELDTKVLVYGRAGVEIDRDAKVLVEDLVLFDQVPREIWIQIRDQAEYDEKADALKKLCQISRERQAAAGSADLIIYRRADRAIRRMPADWQMGTDSESLTSLGQMFGQDNVRLVSGKYLFGRKRQGYRPDLP</sequence>
<dbReference type="GO" id="GO:0003887">
    <property type="term" value="F:DNA-directed DNA polymerase activity"/>
    <property type="evidence" value="ECO:0007669"/>
    <property type="project" value="UniProtKB-KW"/>
</dbReference>
<dbReference type="InterPro" id="IPR004805">
    <property type="entry name" value="DnaE2/DnaE/PolC"/>
</dbReference>
<dbReference type="AlphaFoldDB" id="C4GCQ1"/>
<dbReference type="NCBIfam" id="NF005298">
    <property type="entry name" value="PRK06826.1"/>
    <property type="match status" value="1"/>
</dbReference>
<dbReference type="CDD" id="cd12113">
    <property type="entry name" value="PHP_PolIIIA_DnaE3"/>
    <property type="match status" value="1"/>
</dbReference>
<dbReference type="InterPro" id="IPR016195">
    <property type="entry name" value="Pol/histidinol_Pase-like"/>
</dbReference>
<comment type="catalytic activity">
    <reaction evidence="10">
        <text>DNA(n) + a 2'-deoxyribonucleoside 5'-triphosphate = DNA(n+1) + diphosphate</text>
        <dbReference type="Rhea" id="RHEA:22508"/>
        <dbReference type="Rhea" id="RHEA-COMP:17339"/>
        <dbReference type="Rhea" id="RHEA-COMP:17340"/>
        <dbReference type="ChEBI" id="CHEBI:33019"/>
        <dbReference type="ChEBI" id="CHEBI:61560"/>
        <dbReference type="ChEBI" id="CHEBI:173112"/>
        <dbReference type="EC" id="2.7.7.7"/>
    </reaction>
</comment>
<dbReference type="Gene3D" id="3.20.20.140">
    <property type="entry name" value="Metal-dependent hydrolases"/>
    <property type="match status" value="1"/>
</dbReference>
<evidence type="ECO:0000256" key="10">
    <source>
        <dbReference type="ARBA" id="ARBA00049244"/>
    </source>
</evidence>
<protein>
    <recommendedName>
        <fullName evidence="4">DNA polymerase III subunit alpha</fullName>
        <ecNumber evidence="3">2.7.7.7</ecNumber>
    </recommendedName>
</protein>
<dbReference type="RefSeq" id="WP_006906742.1">
    <property type="nucleotide sequence ID" value="NZ_GG665867.1"/>
</dbReference>
<dbReference type="SMART" id="SM00481">
    <property type="entry name" value="POLIIIAc"/>
    <property type="match status" value="1"/>
</dbReference>
<keyword evidence="6 12" id="KW-0548">Nucleotidyltransferase</keyword>
<evidence type="ECO:0000256" key="6">
    <source>
        <dbReference type="ARBA" id="ARBA00022695"/>
    </source>
</evidence>
<dbReference type="eggNOG" id="COG0587">
    <property type="taxonomic scope" value="Bacteria"/>
</dbReference>
<dbReference type="GO" id="GO:0003676">
    <property type="term" value="F:nucleic acid binding"/>
    <property type="evidence" value="ECO:0007669"/>
    <property type="project" value="InterPro"/>
</dbReference>
<dbReference type="PANTHER" id="PTHR32294">
    <property type="entry name" value="DNA POLYMERASE III SUBUNIT ALPHA"/>
    <property type="match status" value="1"/>
</dbReference>
<comment type="subcellular location">
    <subcellularLocation>
        <location evidence="1">Cytoplasm</location>
    </subcellularLocation>
</comment>
<evidence type="ECO:0000256" key="7">
    <source>
        <dbReference type="ARBA" id="ARBA00022705"/>
    </source>
</evidence>
<evidence type="ECO:0000313" key="13">
    <source>
        <dbReference type="Proteomes" id="UP000003494"/>
    </source>
</evidence>
<organism evidence="12 13">
    <name type="scientific">Shuttleworthella satelles DSM 14600</name>
    <dbReference type="NCBI Taxonomy" id="626523"/>
    <lineage>
        <taxon>Bacteria</taxon>
        <taxon>Bacillati</taxon>
        <taxon>Bacillota</taxon>
        <taxon>Clostridia</taxon>
        <taxon>Lachnospirales</taxon>
        <taxon>Lachnospiraceae</taxon>
        <taxon>Shuttleworthella</taxon>
    </lineage>
</organism>
<keyword evidence="7" id="KW-0235">DNA replication</keyword>
<dbReference type="Pfam" id="PF02811">
    <property type="entry name" value="PHP"/>
    <property type="match status" value="1"/>
</dbReference>
<evidence type="ECO:0000256" key="3">
    <source>
        <dbReference type="ARBA" id="ARBA00012417"/>
    </source>
</evidence>
<name>C4GCQ1_9FIRM</name>
<gene>
    <name evidence="12" type="ORF">GCWU000342_01745</name>
</gene>
<reference evidence="12" key="1">
    <citation type="submission" date="2009-04" db="EMBL/GenBank/DDBJ databases">
        <authorList>
            <person name="Weinstock G."/>
            <person name="Sodergren E."/>
            <person name="Clifton S."/>
            <person name="Fulton L."/>
            <person name="Fulton B."/>
            <person name="Courtney L."/>
            <person name="Fronick C."/>
            <person name="Harrison M."/>
            <person name="Strong C."/>
            <person name="Farmer C."/>
            <person name="Delahaunty K."/>
            <person name="Markovic C."/>
            <person name="Hall O."/>
            <person name="Minx P."/>
            <person name="Tomlinson C."/>
            <person name="Mitreva M."/>
            <person name="Nelson J."/>
            <person name="Hou S."/>
            <person name="Wollam A."/>
            <person name="Pepin K.H."/>
            <person name="Johnson M."/>
            <person name="Bhonagiri V."/>
            <person name="Nash W.E."/>
            <person name="Warren W."/>
            <person name="Chinwalla A."/>
            <person name="Mardis E.R."/>
            <person name="Wilson R.K."/>
        </authorList>
    </citation>
    <scope>NUCLEOTIDE SEQUENCE [LARGE SCALE GENOMIC DNA]</scope>
    <source>
        <strain evidence="12">DSM 14600</strain>
    </source>
</reference>
<dbReference type="InterPro" id="IPR004013">
    <property type="entry name" value="PHP_dom"/>
</dbReference>
<comment type="caution">
    <text evidence="12">The sequence shown here is derived from an EMBL/GenBank/DDBJ whole genome shotgun (WGS) entry which is preliminary data.</text>
</comment>
<feature type="domain" description="Polymerase/histidinol phosphatase N-terminal" evidence="11">
    <location>
        <begin position="4"/>
        <end position="71"/>
    </location>
</feature>
<evidence type="ECO:0000256" key="4">
    <source>
        <dbReference type="ARBA" id="ARBA00019114"/>
    </source>
</evidence>
<evidence type="ECO:0000256" key="2">
    <source>
        <dbReference type="ARBA" id="ARBA00009496"/>
    </source>
</evidence>
<evidence type="ECO:0000256" key="8">
    <source>
        <dbReference type="ARBA" id="ARBA00022932"/>
    </source>
</evidence>
<dbReference type="Pfam" id="PF17657">
    <property type="entry name" value="DNA_pol3_finger"/>
    <property type="match status" value="1"/>
</dbReference>
<dbReference type="InterPro" id="IPR004365">
    <property type="entry name" value="NA-bd_OB_tRNA"/>
</dbReference>
<dbReference type="SUPFAM" id="SSF89550">
    <property type="entry name" value="PHP domain-like"/>
    <property type="match status" value="1"/>
</dbReference>
<dbReference type="CDD" id="cd04485">
    <property type="entry name" value="DnaE_OBF"/>
    <property type="match status" value="1"/>
</dbReference>
<dbReference type="InterPro" id="IPR029460">
    <property type="entry name" value="DNAPol_HHH"/>
</dbReference>
<dbReference type="Proteomes" id="UP000003494">
    <property type="component" value="Unassembled WGS sequence"/>
</dbReference>
<accession>C4GCQ1</accession>
<evidence type="ECO:0000313" key="12">
    <source>
        <dbReference type="EMBL" id="EEP27751.1"/>
    </source>
</evidence>
<dbReference type="PANTHER" id="PTHR32294:SF0">
    <property type="entry name" value="DNA POLYMERASE III SUBUNIT ALPHA"/>
    <property type="match status" value="1"/>
</dbReference>
<dbReference type="Pfam" id="PF01336">
    <property type="entry name" value="tRNA_anti-codon"/>
    <property type="match status" value="1"/>
</dbReference>
<dbReference type="InterPro" id="IPR011708">
    <property type="entry name" value="DNA_pol3_alpha_NTPase_dom"/>
</dbReference>
<dbReference type="InterPro" id="IPR003141">
    <property type="entry name" value="Pol/His_phosphatase_N"/>
</dbReference>
<keyword evidence="13" id="KW-1185">Reference proteome</keyword>
<evidence type="ECO:0000256" key="1">
    <source>
        <dbReference type="ARBA" id="ARBA00004496"/>
    </source>
</evidence>
<dbReference type="EC" id="2.7.7.7" evidence="3"/>
<dbReference type="GO" id="GO:0005737">
    <property type="term" value="C:cytoplasm"/>
    <property type="evidence" value="ECO:0007669"/>
    <property type="project" value="UniProtKB-SubCell"/>
</dbReference>
<comment type="function">
    <text evidence="9">DNA polymerase III is a complex, multichain enzyme responsible for most of the replicative synthesis in bacteria. This DNA polymerase also exhibits 3' to 5' exonuclease activity. The alpha chain is the DNA polymerase.</text>
</comment>